<dbReference type="Gene3D" id="3.30.530.20">
    <property type="match status" value="1"/>
</dbReference>
<evidence type="ECO:0000313" key="4">
    <source>
        <dbReference type="Proteomes" id="UP001596035"/>
    </source>
</evidence>
<evidence type="ECO:0000256" key="1">
    <source>
        <dbReference type="SAM" id="MobiDB-lite"/>
    </source>
</evidence>
<gene>
    <name evidence="3" type="ORF">ACFPWV_09880</name>
</gene>
<name>A0ABW0DQ94_9ACTN</name>
<dbReference type="RefSeq" id="WP_344559548.1">
    <property type="nucleotide sequence ID" value="NZ_BAAATG010000014.1"/>
</dbReference>
<protein>
    <submittedName>
        <fullName evidence="3">Type II toxin-antitoxin system RatA family toxin</fullName>
    </submittedName>
</protein>
<comment type="caution">
    <text evidence="3">The sequence shown here is derived from an EMBL/GenBank/DDBJ whole genome shotgun (WGS) entry which is preliminary data.</text>
</comment>
<keyword evidence="4" id="KW-1185">Reference proteome</keyword>
<dbReference type="EMBL" id="JBHSKN010000009">
    <property type="protein sequence ID" value="MFC5240207.1"/>
    <property type="molecule type" value="Genomic_DNA"/>
</dbReference>
<feature type="domain" description="Coenzyme Q-binding protein COQ10 START" evidence="2">
    <location>
        <begin position="14"/>
        <end position="135"/>
    </location>
</feature>
<evidence type="ECO:0000259" key="2">
    <source>
        <dbReference type="Pfam" id="PF03364"/>
    </source>
</evidence>
<evidence type="ECO:0000313" key="3">
    <source>
        <dbReference type="EMBL" id="MFC5240207.1"/>
    </source>
</evidence>
<sequence>MRSVELLYGDTRLSPHEAYGRVRDFARYPDLVDTVRSVTVHPATPGSPVLSDWEVDFRNGVLAWSEEDVFDDRALSIAFCQTEGDFESFDGRWDVTAGPCGTARVRFTASFDFGLPSLAGIVDPVAERVLRETIEHILRTLLADEGREDADGAREGGRAAEAGRPGGNAWPAGNARPGEGVRGRVA</sequence>
<feature type="region of interest" description="Disordered" evidence="1">
    <location>
        <begin position="148"/>
        <end position="186"/>
    </location>
</feature>
<feature type="compositionally biased region" description="Low complexity" evidence="1">
    <location>
        <begin position="159"/>
        <end position="169"/>
    </location>
</feature>
<dbReference type="Proteomes" id="UP001596035">
    <property type="component" value="Unassembled WGS sequence"/>
</dbReference>
<reference evidence="4" key="1">
    <citation type="journal article" date="2019" name="Int. J. Syst. Evol. Microbiol.">
        <title>The Global Catalogue of Microorganisms (GCM) 10K type strain sequencing project: providing services to taxonomists for standard genome sequencing and annotation.</title>
        <authorList>
            <consortium name="The Broad Institute Genomics Platform"/>
            <consortium name="The Broad Institute Genome Sequencing Center for Infectious Disease"/>
            <person name="Wu L."/>
            <person name="Ma J."/>
        </authorList>
    </citation>
    <scope>NUCLEOTIDE SEQUENCE [LARGE SCALE GENOMIC DNA]</scope>
    <source>
        <strain evidence="4">CGMCC 4.7131</strain>
    </source>
</reference>
<feature type="compositionally biased region" description="Basic and acidic residues" evidence="1">
    <location>
        <begin position="148"/>
        <end position="158"/>
    </location>
</feature>
<dbReference type="SUPFAM" id="SSF55961">
    <property type="entry name" value="Bet v1-like"/>
    <property type="match status" value="1"/>
</dbReference>
<proteinExistence type="predicted"/>
<dbReference type="InterPro" id="IPR005031">
    <property type="entry name" value="COQ10_START"/>
</dbReference>
<organism evidence="3 4">
    <name type="scientific">Streptomyces atrovirens</name>
    <dbReference type="NCBI Taxonomy" id="285556"/>
    <lineage>
        <taxon>Bacteria</taxon>
        <taxon>Bacillati</taxon>
        <taxon>Actinomycetota</taxon>
        <taxon>Actinomycetes</taxon>
        <taxon>Kitasatosporales</taxon>
        <taxon>Streptomycetaceae</taxon>
        <taxon>Streptomyces</taxon>
    </lineage>
</organism>
<dbReference type="InterPro" id="IPR023393">
    <property type="entry name" value="START-like_dom_sf"/>
</dbReference>
<dbReference type="Pfam" id="PF03364">
    <property type="entry name" value="Polyketide_cyc"/>
    <property type="match status" value="1"/>
</dbReference>
<accession>A0ABW0DQ94</accession>